<keyword evidence="1" id="KW-0472">Membrane</keyword>
<evidence type="ECO:0000313" key="2">
    <source>
        <dbReference type="EMBL" id="MBX45102.1"/>
    </source>
</evidence>
<sequence length="48" mass="5452">MMMHCNVELGHLILTSLIVVTCYSIKYMMIGMIIPSFDQQSVSFLQAL</sequence>
<reference evidence="2" key="1">
    <citation type="submission" date="2018-02" db="EMBL/GenBank/DDBJ databases">
        <title>Rhizophora mucronata_Transcriptome.</title>
        <authorList>
            <person name="Meera S.P."/>
            <person name="Sreeshan A."/>
            <person name="Augustine A."/>
        </authorList>
    </citation>
    <scope>NUCLEOTIDE SEQUENCE</scope>
    <source>
        <tissue evidence="2">Leaf</tissue>
    </source>
</reference>
<dbReference type="AlphaFoldDB" id="A0A2P2NRH5"/>
<proteinExistence type="predicted"/>
<accession>A0A2P2NRH5</accession>
<protein>
    <submittedName>
        <fullName evidence="2">Uncharacterized protein</fullName>
    </submittedName>
</protein>
<evidence type="ECO:0000256" key="1">
    <source>
        <dbReference type="SAM" id="Phobius"/>
    </source>
</evidence>
<organism evidence="2">
    <name type="scientific">Rhizophora mucronata</name>
    <name type="common">Asiatic mangrove</name>
    <dbReference type="NCBI Taxonomy" id="61149"/>
    <lineage>
        <taxon>Eukaryota</taxon>
        <taxon>Viridiplantae</taxon>
        <taxon>Streptophyta</taxon>
        <taxon>Embryophyta</taxon>
        <taxon>Tracheophyta</taxon>
        <taxon>Spermatophyta</taxon>
        <taxon>Magnoliopsida</taxon>
        <taxon>eudicotyledons</taxon>
        <taxon>Gunneridae</taxon>
        <taxon>Pentapetalae</taxon>
        <taxon>rosids</taxon>
        <taxon>fabids</taxon>
        <taxon>Malpighiales</taxon>
        <taxon>Rhizophoraceae</taxon>
        <taxon>Rhizophora</taxon>
    </lineage>
</organism>
<name>A0A2P2NRH5_RHIMU</name>
<keyword evidence="1" id="KW-1133">Transmembrane helix</keyword>
<feature type="transmembrane region" description="Helical" evidence="1">
    <location>
        <begin position="12"/>
        <end position="34"/>
    </location>
</feature>
<dbReference type="EMBL" id="GGEC01064618">
    <property type="protein sequence ID" value="MBX45102.1"/>
    <property type="molecule type" value="Transcribed_RNA"/>
</dbReference>
<keyword evidence="1" id="KW-0812">Transmembrane</keyword>